<evidence type="ECO:0000259" key="1">
    <source>
        <dbReference type="Pfam" id="PF15978"/>
    </source>
</evidence>
<dbReference type="Pfam" id="PF15978">
    <property type="entry name" value="TnsD"/>
    <property type="match status" value="1"/>
</dbReference>
<evidence type="ECO:0000313" key="2">
    <source>
        <dbReference type="EMBL" id="NOU75778.1"/>
    </source>
</evidence>
<comment type="caution">
    <text evidence="2">The sequence shown here is derived from an EMBL/GenBank/DDBJ whole genome shotgun (WGS) entry which is preliminary data.</text>
</comment>
<protein>
    <recommendedName>
        <fullName evidence="1">Transposon Tn7 transposition protein TnsD C-terminal domain-containing protein</fullName>
    </recommendedName>
</protein>
<reference evidence="2 3" key="1">
    <citation type="submission" date="2019-10" db="EMBL/GenBank/DDBJ databases">
        <title>Description of Paenibacillus terrestris sp. nov.</title>
        <authorList>
            <person name="Carlier A."/>
            <person name="Qi S."/>
        </authorList>
    </citation>
    <scope>NUCLEOTIDE SEQUENCE [LARGE SCALE GENOMIC DNA]</scope>
    <source>
        <strain evidence="2 3">LMG 31458</strain>
    </source>
</reference>
<keyword evidence="3" id="KW-1185">Reference proteome</keyword>
<dbReference type="RefSeq" id="WP_246359090.1">
    <property type="nucleotide sequence ID" value="NZ_WHOA01000233.1"/>
</dbReference>
<sequence>MYAFIHKELNSGLASKSPEDIAQILLDEKKHVKQNLGIFKRDAYRQELLSILEGLVIEGKTRYKIRKLNNKIYVWLIANDRNWLDEVVPSSQRSSRSMGN</sequence>
<dbReference type="EMBL" id="WHOA01000233">
    <property type="protein sequence ID" value="NOU75778.1"/>
    <property type="molecule type" value="Genomic_DNA"/>
</dbReference>
<accession>A0ABX1Y4H0</accession>
<proteinExistence type="predicted"/>
<dbReference type="InterPro" id="IPR032750">
    <property type="entry name" value="TnsD_C"/>
</dbReference>
<gene>
    <name evidence="2" type="ORF">GC098_31200</name>
</gene>
<name>A0ABX1Y4H0_9BACL</name>
<feature type="domain" description="Transposon Tn7 transposition protein TnsD C-terminal" evidence="1">
    <location>
        <begin position="28"/>
        <end position="95"/>
    </location>
</feature>
<evidence type="ECO:0000313" key="3">
    <source>
        <dbReference type="Proteomes" id="UP000616779"/>
    </source>
</evidence>
<dbReference type="Proteomes" id="UP000616779">
    <property type="component" value="Unassembled WGS sequence"/>
</dbReference>
<organism evidence="2 3">
    <name type="scientific">Paenibacillus phytorum</name>
    <dbReference type="NCBI Taxonomy" id="2654977"/>
    <lineage>
        <taxon>Bacteria</taxon>
        <taxon>Bacillati</taxon>
        <taxon>Bacillota</taxon>
        <taxon>Bacilli</taxon>
        <taxon>Bacillales</taxon>
        <taxon>Paenibacillaceae</taxon>
        <taxon>Paenibacillus</taxon>
    </lineage>
</organism>